<name>A0A517IGL2_BREBE</name>
<dbReference type="RefSeq" id="WP_144619503.1">
    <property type="nucleotide sequence ID" value="NZ_CP042161.1"/>
</dbReference>
<dbReference type="Pfam" id="PF13671">
    <property type="entry name" value="AAA_33"/>
    <property type="match status" value="1"/>
</dbReference>
<dbReference type="Gene3D" id="3.40.50.300">
    <property type="entry name" value="P-loop containing nucleotide triphosphate hydrolases"/>
    <property type="match status" value="1"/>
</dbReference>
<proteinExistence type="predicted"/>
<dbReference type="EMBL" id="CP042161">
    <property type="protein sequence ID" value="QDS38037.1"/>
    <property type="molecule type" value="Genomic_DNA"/>
</dbReference>
<protein>
    <submittedName>
        <fullName evidence="1">AAA family ATPase</fullName>
    </submittedName>
</protein>
<evidence type="ECO:0000313" key="1">
    <source>
        <dbReference type="EMBL" id="QDS38037.1"/>
    </source>
</evidence>
<evidence type="ECO:0000313" key="2">
    <source>
        <dbReference type="Proteomes" id="UP000317713"/>
    </source>
</evidence>
<dbReference type="InterPro" id="IPR027417">
    <property type="entry name" value="P-loop_NTPase"/>
</dbReference>
<sequence length="203" mass="22995">MMLHENANLHAPDRCIFLVTGIMASGKSTVAQLLAEKLNRGVHLRGDSFRRMIVNGREEYMPEPSEEAIRQLWLRYKIAASTADTFFEEGFNVVVQDVVIGPFLGEFVEMIRNRPLYVVVLTPNEKVVEEREASRSKTGYGAWTIPHLNQILQTETPKLGMWIDSSEQTPQETVEEILRLVDLSLSIKKPESDEIPNSGNKIV</sequence>
<accession>A0A517IGL2</accession>
<reference evidence="1 2" key="1">
    <citation type="submission" date="2019-07" db="EMBL/GenBank/DDBJ databases">
        <title>Characterization of Brevibacillus brevis HK544, as a potential biocontrol agent.</title>
        <authorList>
            <person name="Kim H."/>
        </authorList>
    </citation>
    <scope>NUCLEOTIDE SEQUENCE [LARGE SCALE GENOMIC DNA]</scope>
    <source>
        <strain evidence="1 2">HK544</strain>
    </source>
</reference>
<dbReference type="AlphaFoldDB" id="A0A517IGL2"/>
<gene>
    <name evidence="1" type="ORF">FPS98_04290</name>
</gene>
<organism evidence="1 2">
    <name type="scientific">Brevibacillus brevis</name>
    <name type="common">Bacillus brevis</name>
    <dbReference type="NCBI Taxonomy" id="1393"/>
    <lineage>
        <taxon>Bacteria</taxon>
        <taxon>Bacillati</taxon>
        <taxon>Bacillota</taxon>
        <taxon>Bacilli</taxon>
        <taxon>Bacillales</taxon>
        <taxon>Paenibacillaceae</taxon>
        <taxon>Brevibacillus</taxon>
    </lineage>
</organism>
<dbReference type="Proteomes" id="UP000317713">
    <property type="component" value="Chromosome"/>
</dbReference>
<dbReference type="SUPFAM" id="SSF52540">
    <property type="entry name" value="P-loop containing nucleoside triphosphate hydrolases"/>
    <property type="match status" value="1"/>
</dbReference>